<feature type="transmembrane region" description="Helical" evidence="13">
    <location>
        <begin position="296"/>
        <end position="313"/>
    </location>
</feature>
<keyword evidence="10" id="KW-0675">Receptor</keyword>
<evidence type="ECO:0000256" key="1">
    <source>
        <dbReference type="ARBA" id="ARBA00004651"/>
    </source>
</evidence>
<dbReference type="GO" id="GO:0005886">
    <property type="term" value="C:plasma membrane"/>
    <property type="evidence" value="ECO:0007669"/>
    <property type="project" value="UniProtKB-SubCell"/>
</dbReference>
<reference evidence="15" key="5">
    <citation type="submission" date="2025-09" db="UniProtKB">
        <authorList>
            <consortium name="Ensembl"/>
        </authorList>
    </citation>
    <scope>IDENTIFICATION</scope>
</reference>
<evidence type="ECO:0000256" key="2">
    <source>
        <dbReference type="ARBA" id="ARBA00022475"/>
    </source>
</evidence>
<keyword evidence="3" id="KW-0716">Sensory transduction</keyword>
<dbReference type="Ensembl" id="ENSEEET00000002963.2">
    <property type="protein sequence ID" value="ENSEEEP00000002917.2"/>
    <property type="gene ID" value="ENSEEEG00000001666.2"/>
</dbReference>
<reference evidence="15" key="4">
    <citation type="submission" date="2025-08" db="UniProtKB">
        <authorList>
            <consortium name="Ensembl"/>
        </authorList>
    </citation>
    <scope>IDENTIFICATION</scope>
</reference>
<keyword evidence="2" id="KW-1003">Cell membrane</keyword>
<evidence type="ECO:0000256" key="4">
    <source>
        <dbReference type="ARBA" id="ARBA00022692"/>
    </source>
</evidence>
<gene>
    <name evidence="15" type="primary">LOC113567726</name>
</gene>
<evidence type="ECO:0000256" key="8">
    <source>
        <dbReference type="ARBA" id="ARBA00023136"/>
    </source>
</evidence>
<feature type="transmembrane region" description="Helical" evidence="13">
    <location>
        <begin position="109"/>
        <end position="127"/>
    </location>
</feature>
<dbReference type="GeneTree" id="ENSGT00950000182847"/>
<proteinExistence type="predicted"/>
<dbReference type="PROSITE" id="PS50262">
    <property type="entry name" value="G_PROTEIN_RECEP_F1_2"/>
    <property type="match status" value="1"/>
</dbReference>
<keyword evidence="5" id="KW-0552">Olfaction</keyword>
<evidence type="ECO:0000256" key="11">
    <source>
        <dbReference type="ARBA" id="ARBA00023180"/>
    </source>
</evidence>
<keyword evidence="6 13" id="KW-1133">Transmembrane helix</keyword>
<comment type="subcellular location">
    <subcellularLocation>
        <location evidence="1">Cell membrane</location>
        <topology evidence="1">Multi-pass membrane protein</topology>
    </subcellularLocation>
</comment>
<keyword evidence="8 13" id="KW-0472">Membrane</keyword>
<evidence type="ECO:0000313" key="16">
    <source>
        <dbReference type="Proteomes" id="UP000314983"/>
    </source>
</evidence>
<reference evidence="15" key="3">
    <citation type="submission" date="2020-05" db="EMBL/GenBank/DDBJ databases">
        <title>Electrophorus electricus (electric eel) genome, fEleEle1, primary haplotype.</title>
        <authorList>
            <person name="Myers G."/>
            <person name="Meyer A."/>
            <person name="Fedrigo O."/>
            <person name="Formenti G."/>
            <person name="Rhie A."/>
            <person name="Tracey A."/>
            <person name="Sims Y."/>
            <person name="Jarvis E.D."/>
        </authorList>
    </citation>
    <scope>NUCLEOTIDE SEQUENCE [LARGE SCALE GENOMIC DNA]</scope>
</reference>
<dbReference type="InterPro" id="IPR000276">
    <property type="entry name" value="GPCR_Rhodpsn"/>
</dbReference>
<keyword evidence="7" id="KW-0297">G-protein coupled receptor</keyword>
<organism evidence="15 16">
    <name type="scientific">Electrophorus electricus</name>
    <name type="common">Electric eel</name>
    <name type="synonym">Gymnotus electricus</name>
    <dbReference type="NCBI Taxonomy" id="8005"/>
    <lineage>
        <taxon>Eukaryota</taxon>
        <taxon>Metazoa</taxon>
        <taxon>Chordata</taxon>
        <taxon>Craniata</taxon>
        <taxon>Vertebrata</taxon>
        <taxon>Euteleostomi</taxon>
        <taxon>Actinopterygii</taxon>
        <taxon>Neopterygii</taxon>
        <taxon>Teleostei</taxon>
        <taxon>Ostariophysi</taxon>
        <taxon>Gymnotiformes</taxon>
        <taxon>Gymnotoidei</taxon>
        <taxon>Gymnotidae</taxon>
        <taxon>Electrophorus</taxon>
    </lineage>
</organism>
<feature type="transmembrane region" description="Helical" evidence="13">
    <location>
        <begin position="33"/>
        <end position="57"/>
    </location>
</feature>
<evidence type="ECO:0000313" key="15">
    <source>
        <dbReference type="Ensembl" id="ENSEEEP00000002917.2"/>
    </source>
</evidence>
<dbReference type="AlphaFoldDB" id="A0A4W4DVM0"/>
<accession>A0A4W4DVM0</accession>
<evidence type="ECO:0000256" key="10">
    <source>
        <dbReference type="ARBA" id="ARBA00023170"/>
    </source>
</evidence>
<keyword evidence="9" id="KW-1015">Disulfide bond</keyword>
<protein>
    <recommendedName>
        <fullName evidence="14">G-protein coupled receptors family 1 profile domain-containing protein</fullName>
    </recommendedName>
</protein>
<dbReference type="PANTHER" id="PTHR26451">
    <property type="entry name" value="G_PROTEIN_RECEP_F1_2 DOMAIN-CONTAINING PROTEIN"/>
    <property type="match status" value="1"/>
</dbReference>
<evidence type="ECO:0000256" key="9">
    <source>
        <dbReference type="ARBA" id="ARBA00023157"/>
    </source>
</evidence>
<evidence type="ECO:0000256" key="6">
    <source>
        <dbReference type="ARBA" id="ARBA00022989"/>
    </source>
</evidence>
<feature type="transmembrane region" description="Helical" evidence="13">
    <location>
        <begin position="69"/>
        <end position="89"/>
    </location>
</feature>
<dbReference type="InterPro" id="IPR017452">
    <property type="entry name" value="GPCR_Rhodpsn_7TM"/>
</dbReference>
<keyword evidence="16" id="KW-1185">Reference proteome</keyword>
<keyword evidence="4 13" id="KW-0812">Transmembrane</keyword>
<name>A0A4W4DVM0_ELEEL</name>
<dbReference type="PRINTS" id="PR00237">
    <property type="entry name" value="GPCRRHODOPSN"/>
</dbReference>
<keyword evidence="11" id="KW-0325">Glycoprotein</keyword>
<feature type="transmembrane region" description="Helical" evidence="13">
    <location>
        <begin position="147"/>
        <end position="170"/>
    </location>
</feature>
<reference evidence="16" key="1">
    <citation type="journal article" date="2014" name="Science">
        <title>Nonhuman genetics. Genomic basis for the convergent evolution of electric organs.</title>
        <authorList>
            <person name="Gallant J.R."/>
            <person name="Traeger L.L."/>
            <person name="Volkening J.D."/>
            <person name="Moffett H."/>
            <person name="Chen P.H."/>
            <person name="Novina C.D."/>
            <person name="Phillips G.N.Jr."/>
            <person name="Anand R."/>
            <person name="Wells G.B."/>
            <person name="Pinch M."/>
            <person name="Guth R."/>
            <person name="Unguez G.A."/>
            <person name="Albert J.S."/>
            <person name="Zakon H.H."/>
            <person name="Samanta M.P."/>
            <person name="Sussman M.R."/>
        </authorList>
    </citation>
    <scope>NUCLEOTIDE SEQUENCE [LARGE SCALE GENOMIC DNA]</scope>
</reference>
<evidence type="ECO:0000256" key="12">
    <source>
        <dbReference type="ARBA" id="ARBA00023224"/>
    </source>
</evidence>
<evidence type="ECO:0000256" key="7">
    <source>
        <dbReference type="ARBA" id="ARBA00023040"/>
    </source>
</evidence>
<dbReference type="SMART" id="SM01381">
    <property type="entry name" value="7TM_GPCR_Srsx"/>
    <property type="match status" value="1"/>
</dbReference>
<dbReference type="Proteomes" id="UP000314983">
    <property type="component" value="Chromosome 15"/>
</dbReference>
<evidence type="ECO:0000259" key="14">
    <source>
        <dbReference type="PROSITE" id="PS50262"/>
    </source>
</evidence>
<dbReference type="Gene3D" id="1.20.1070.10">
    <property type="entry name" value="Rhodopsin 7-helix transmembrane proteins"/>
    <property type="match status" value="1"/>
</dbReference>
<dbReference type="SUPFAM" id="SSF81321">
    <property type="entry name" value="Family A G protein-coupled receptor-like"/>
    <property type="match status" value="1"/>
</dbReference>
<dbReference type="GO" id="GO:0004930">
    <property type="term" value="F:G protein-coupled receptor activity"/>
    <property type="evidence" value="ECO:0007669"/>
    <property type="project" value="UniProtKB-KW"/>
</dbReference>
<feature type="transmembrane region" description="Helical" evidence="13">
    <location>
        <begin position="252"/>
        <end position="276"/>
    </location>
</feature>
<reference evidence="16" key="2">
    <citation type="journal article" date="2017" name="Sci. Adv.">
        <title>A tail of two voltages: Proteomic comparison of the three electric organs of the electric eel.</title>
        <authorList>
            <person name="Traeger L.L."/>
            <person name="Sabat G."/>
            <person name="Barrett-Wilt G.A."/>
            <person name="Wells G.B."/>
            <person name="Sussman M.R."/>
        </authorList>
    </citation>
    <scope>NUCLEOTIDE SEQUENCE [LARGE SCALE GENOMIC DNA]</scope>
</reference>
<evidence type="ECO:0000256" key="3">
    <source>
        <dbReference type="ARBA" id="ARBA00022606"/>
    </source>
</evidence>
<dbReference type="PANTHER" id="PTHR26451:SF869">
    <property type="entry name" value="OLFACTORY RECEPTOR 530-RELATED"/>
    <property type="match status" value="1"/>
</dbReference>
<dbReference type="GO" id="GO:0004984">
    <property type="term" value="F:olfactory receptor activity"/>
    <property type="evidence" value="ECO:0007669"/>
    <property type="project" value="InterPro"/>
</dbReference>
<dbReference type="InterPro" id="IPR052921">
    <property type="entry name" value="GPCR1_Superfamily_Member"/>
</dbReference>
<sequence length="329" mass="37319">MSALNSSLSTNMSFVHPEYFFISGFSDMPFSKYYFVFLFFIYITSVFENSVVFMVILTDRSLHIPKYIGIFNLALADFGETNAMIPNLMKTFVFDSQYISYGACLTNMFFVFVFSGVQSLTLVVLAYDRFIAICLPLRYHVIMNNSFIFVVLIAVWSIITFLMGMIVISITRLSFCKTNVVKSYFCDHGPIYTIACNDNSINYFMAKLCTVLLIYAPLVAIVLSYLGIFLSLRRITTWEERLKALKTCVSHLLAVGIFFLPLLGIYLAALICPLHPNARIISTSLSSALPPMLNPIIYVLNTTEFKGVILKVLKKRSTQLSKNNIVMCY</sequence>
<keyword evidence="12" id="KW-0807">Transducer</keyword>
<evidence type="ECO:0000256" key="5">
    <source>
        <dbReference type="ARBA" id="ARBA00022725"/>
    </source>
</evidence>
<dbReference type="PRINTS" id="PR00245">
    <property type="entry name" value="OLFACTORYR"/>
</dbReference>
<evidence type="ECO:0000256" key="13">
    <source>
        <dbReference type="SAM" id="Phobius"/>
    </source>
</evidence>
<dbReference type="Pfam" id="PF13853">
    <property type="entry name" value="7tm_4"/>
    <property type="match status" value="1"/>
</dbReference>
<feature type="domain" description="G-protein coupled receptors family 1 profile" evidence="14">
    <location>
        <begin position="48"/>
        <end position="298"/>
    </location>
</feature>
<feature type="transmembrane region" description="Helical" evidence="13">
    <location>
        <begin position="212"/>
        <end position="232"/>
    </location>
</feature>
<dbReference type="InterPro" id="IPR000725">
    <property type="entry name" value="Olfact_rcpt"/>
</dbReference>
<dbReference type="OMA" id="IICIYTA"/>
<dbReference type="FunFam" id="1.20.1070.10:FF:000024">
    <property type="entry name" value="Olfactory receptor"/>
    <property type="match status" value="1"/>
</dbReference>
<dbReference type="GO" id="GO:0005549">
    <property type="term" value="F:odorant binding"/>
    <property type="evidence" value="ECO:0007669"/>
    <property type="project" value="TreeGrafter"/>
</dbReference>